<evidence type="ECO:0000256" key="1">
    <source>
        <dbReference type="SAM" id="MobiDB-lite"/>
    </source>
</evidence>
<protein>
    <recommendedName>
        <fullName evidence="2">DUF4371 domain-containing protein</fullName>
    </recommendedName>
</protein>
<reference evidence="3" key="2">
    <citation type="submission" date="2025-09" db="UniProtKB">
        <authorList>
            <consortium name="Ensembl"/>
        </authorList>
    </citation>
    <scope>IDENTIFICATION</scope>
</reference>
<feature type="domain" description="DUF4371" evidence="2">
    <location>
        <begin position="124"/>
        <end position="316"/>
    </location>
</feature>
<dbReference type="InterPro" id="IPR012337">
    <property type="entry name" value="RNaseH-like_sf"/>
</dbReference>
<dbReference type="Ensembl" id="ENSSANT00000075784.1">
    <property type="protein sequence ID" value="ENSSANP00000071276.1"/>
    <property type="gene ID" value="ENSSANG00000035588.1"/>
</dbReference>
<dbReference type="PANTHER" id="PTHR45749:SF21">
    <property type="entry name" value="DUF4371 DOMAIN-CONTAINING PROTEIN"/>
    <property type="match status" value="1"/>
</dbReference>
<sequence length="631" mass="71416">MDLRKWFTATPTAKTSTSTAVTEPSAGRGAPASSHDDDTCPDDLGENGPMQVKLSTYPTCLFGTGKRSFLHSWFQKRDWLEYSVKADAAFCYPCRKFSARCTTQIGQPQSRIRLDPAFRYKDKGKEISTLLHTEQIQRNRYYMSSLIDVVEFLVSNQLPLRGKIEAFDHLDEGGSGLFMSLVEFSIRKDPQLAQIVKTIPKNAIYTSHEIQNKLSAVMSSLVTDAIVKEIGDSWFTVKVDGTRDPTGMENVSIVVRYFDETTMDVTERLLVMTTANSGDAPTITNIILSELTKAGLNTSKILSQVYDGAAVMAGKCGGVQRLLQEKVGREIPYVHCLNHQLHLVLVHALSAEQAIQDFFRICNALYNFFRKPTVALQYKGDRLKRLLDQRWTAAKCVRNIRSEDEFCILWDTITASTTDTPVPAKWSRQVNKNLSEYVVEETTGVNVSDKMELRRLYFSALDHILGEMEARFSERNSKLAAAIAALDPENETFLDVKSIEPIMNLTNSTIVETECIVAKQFISRIKTEESQQMMTIRRLLTEQHKVLEAMPSVLSALKLAVTFGASTAMCENSFSVLKNVFTDNRRAMNHTRKAQLVHLAFERDLTKKLRNEWKDLLMRKFNTSTRRLQLF</sequence>
<evidence type="ECO:0000259" key="2">
    <source>
        <dbReference type="Pfam" id="PF14291"/>
    </source>
</evidence>
<dbReference type="InterPro" id="IPR025398">
    <property type="entry name" value="DUF4371"/>
</dbReference>
<dbReference type="SUPFAM" id="SSF53098">
    <property type="entry name" value="Ribonuclease H-like"/>
    <property type="match status" value="1"/>
</dbReference>
<dbReference type="PANTHER" id="PTHR45749">
    <property type="match status" value="1"/>
</dbReference>
<proteinExistence type="predicted"/>
<name>A0A671QMD9_9TELE</name>
<accession>A0A671QMD9</accession>
<organism evidence="3 4">
    <name type="scientific">Sinocyclocheilus anshuiensis</name>
    <dbReference type="NCBI Taxonomy" id="1608454"/>
    <lineage>
        <taxon>Eukaryota</taxon>
        <taxon>Metazoa</taxon>
        <taxon>Chordata</taxon>
        <taxon>Craniata</taxon>
        <taxon>Vertebrata</taxon>
        <taxon>Euteleostomi</taxon>
        <taxon>Actinopterygii</taxon>
        <taxon>Neopterygii</taxon>
        <taxon>Teleostei</taxon>
        <taxon>Ostariophysi</taxon>
        <taxon>Cypriniformes</taxon>
        <taxon>Cyprinidae</taxon>
        <taxon>Cyprininae</taxon>
        <taxon>Sinocyclocheilus</taxon>
    </lineage>
</organism>
<reference evidence="3" key="1">
    <citation type="submission" date="2025-08" db="UniProtKB">
        <authorList>
            <consortium name="Ensembl"/>
        </authorList>
    </citation>
    <scope>IDENTIFICATION</scope>
</reference>
<feature type="compositionally biased region" description="Low complexity" evidence="1">
    <location>
        <begin position="8"/>
        <end position="22"/>
    </location>
</feature>
<evidence type="ECO:0000313" key="4">
    <source>
        <dbReference type="Proteomes" id="UP000472260"/>
    </source>
</evidence>
<dbReference type="Pfam" id="PF14291">
    <property type="entry name" value="DUF4371"/>
    <property type="match status" value="1"/>
</dbReference>
<dbReference type="Proteomes" id="UP000472260">
    <property type="component" value="Unassembled WGS sequence"/>
</dbReference>
<evidence type="ECO:0000313" key="3">
    <source>
        <dbReference type="Ensembl" id="ENSSANP00000071276.1"/>
    </source>
</evidence>
<dbReference type="AlphaFoldDB" id="A0A671QMD9"/>
<keyword evidence="4" id="KW-1185">Reference proteome</keyword>
<feature type="region of interest" description="Disordered" evidence="1">
    <location>
        <begin position="1"/>
        <end position="47"/>
    </location>
</feature>